<organism evidence="2">
    <name type="scientific">uncultured organism</name>
    <dbReference type="NCBI Taxonomy" id="155900"/>
    <lineage>
        <taxon>unclassified sequences</taxon>
        <taxon>environmental samples</taxon>
    </lineage>
</organism>
<accession>Q1EHX4</accession>
<feature type="domain" description="AsmA" evidence="1">
    <location>
        <begin position="5"/>
        <end position="534"/>
    </location>
</feature>
<dbReference type="GO" id="GO:0090313">
    <property type="term" value="P:regulation of protein targeting to membrane"/>
    <property type="evidence" value="ECO:0007669"/>
    <property type="project" value="TreeGrafter"/>
</dbReference>
<name>Q1EHX4_9ZZZZ</name>
<dbReference type="InterPro" id="IPR007844">
    <property type="entry name" value="AsmA"/>
</dbReference>
<dbReference type="PANTHER" id="PTHR30441">
    <property type="entry name" value="DUF748 DOMAIN-CONTAINING PROTEIN"/>
    <property type="match status" value="1"/>
</dbReference>
<dbReference type="InterPro" id="IPR052894">
    <property type="entry name" value="AsmA-related"/>
</dbReference>
<dbReference type="GO" id="GO:0005886">
    <property type="term" value="C:plasma membrane"/>
    <property type="evidence" value="ECO:0007669"/>
    <property type="project" value="TreeGrafter"/>
</dbReference>
<protein>
    <submittedName>
        <fullName evidence="2">AsmA protein</fullName>
    </submittedName>
</protein>
<gene>
    <name evidence="2" type="ORF">10D02-31</name>
</gene>
<evidence type="ECO:0000259" key="1">
    <source>
        <dbReference type="Pfam" id="PF05170"/>
    </source>
</evidence>
<dbReference type="PANTHER" id="PTHR30441:SF4">
    <property type="entry name" value="PROTEIN ASMA"/>
    <property type="match status" value="1"/>
</dbReference>
<proteinExistence type="predicted"/>
<sequence>MDMKIKWIVTGLVALVVAVVVAGVAILSTMDFEELRGIIEAEAKEATGRELKIAGPIDLKISLTPAIAVEDVRFANAAWGSRADMISIRRFELEVALLPLLSGDIQVKRLVLIEPDILLETDQEGRGNWQMTGAAETGEKDGEAEGEDAPLPSFDQVVIRDATLTYKNGKTGEEIRLRLARLEGRAASSSSPLEVALEGAYNDAPFKVEGTLGSFEQLLGEGPFPVKLSVEAGGATVTVDGRIAEPMTGRGLDLKIQVRGQSLADLGALGGAELPPLGPYDLSVQVVQEGTTYKLTGLTAKVGSSDIAGNATVAFGGARPAVNGAFTAGTLNIQDFTPPDQAAAPARDGGRRFVFTEDPLPLEALEAVDAKIKLSVKRLVVEKGLVLSDLDLTLALARGRLAVKPFSVGISGGTVAGDFSLDAGKKRPRLSLNLTASGIDYGRLLKDRRITDGVTGTLDAEVHLRGAGASARAIAAGLSGRIEVIAGQGSVRNDLVQAAGAGLTQMLSGWSEGGGDLRLNCIVVRLPVEGGVATGEAILLDTAAATVSTTGSIDLRDESLDLRVTPRAKQASLMSLAVPFLIKGTLAAPSVGPDPVGTALGAAKIAGLFINPLAAGAAIVLETETADQNPCVAALERSAQAPAQGASQPSQETTVIEDAAQGVGDAIQGVGEGIAKGLKSLFGN</sequence>
<dbReference type="AlphaFoldDB" id="Q1EHX4"/>
<dbReference type="Pfam" id="PF05170">
    <property type="entry name" value="AsmA"/>
    <property type="match status" value="1"/>
</dbReference>
<evidence type="ECO:0000313" key="2">
    <source>
        <dbReference type="EMBL" id="CAK32565.1"/>
    </source>
</evidence>
<reference evidence="2" key="1">
    <citation type="submission" date="2006-06" db="EMBL/GenBank/DDBJ databases">
        <title>Construction and analysis of a metagenomic library from a deep-sea sediment of east Pacific nodule Province.</title>
        <authorList>
            <person name="Xu M."/>
            <person name="Xiao X."/>
            <person name="Wang F."/>
        </authorList>
    </citation>
    <scope>NUCLEOTIDE SEQUENCE</scope>
</reference>
<dbReference type="EMBL" id="AM270418">
    <property type="protein sequence ID" value="CAK32565.1"/>
    <property type="molecule type" value="Genomic_DNA"/>
</dbReference>